<dbReference type="STRING" id="525365.HMPREF0548_0802"/>
<evidence type="ECO:0000256" key="1">
    <source>
        <dbReference type="SAM" id="Phobius"/>
    </source>
</evidence>
<feature type="transmembrane region" description="Helical" evidence="1">
    <location>
        <begin position="80"/>
        <end position="99"/>
    </location>
</feature>
<dbReference type="RefSeq" id="WP_007125332.1">
    <property type="nucleotide sequence ID" value="NZ_AZFO01000045.1"/>
</dbReference>
<evidence type="ECO:0000313" key="2">
    <source>
        <dbReference type="EMBL" id="EEJ72335.1"/>
    </source>
</evidence>
<dbReference type="HOGENOM" id="CLU_2180408_0_0_9"/>
<feature type="transmembrane region" description="Helical" evidence="1">
    <location>
        <begin position="34"/>
        <end position="60"/>
    </location>
</feature>
<dbReference type="OrthoDB" id="2312717at2"/>
<organism evidence="2 3">
    <name type="scientific">Lactobacillus ultunensis DSM 16047</name>
    <dbReference type="NCBI Taxonomy" id="525365"/>
    <lineage>
        <taxon>Bacteria</taxon>
        <taxon>Bacillati</taxon>
        <taxon>Bacillota</taxon>
        <taxon>Bacilli</taxon>
        <taxon>Lactobacillales</taxon>
        <taxon>Lactobacillaceae</taxon>
        <taxon>Lactobacillus</taxon>
    </lineage>
</organism>
<keyword evidence="1" id="KW-0812">Transmembrane</keyword>
<accession>C2EMA6</accession>
<dbReference type="Proteomes" id="UP000005583">
    <property type="component" value="Unassembled WGS sequence"/>
</dbReference>
<dbReference type="AlphaFoldDB" id="C2EMA6"/>
<dbReference type="eggNOG" id="ENOG5030548">
    <property type="taxonomic scope" value="Bacteria"/>
</dbReference>
<dbReference type="EMBL" id="ACGU01000041">
    <property type="protein sequence ID" value="EEJ72335.1"/>
    <property type="molecule type" value="Genomic_DNA"/>
</dbReference>
<keyword evidence="3" id="KW-1185">Reference proteome</keyword>
<evidence type="ECO:0008006" key="4">
    <source>
        <dbReference type="Google" id="ProtNLM"/>
    </source>
</evidence>
<feature type="transmembrane region" description="Helical" evidence="1">
    <location>
        <begin position="6"/>
        <end position="27"/>
    </location>
</feature>
<proteinExistence type="predicted"/>
<protein>
    <recommendedName>
        <fullName evidence="4">Integral membrane protein</fullName>
    </recommendedName>
</protein>
<gene>
    <name evidence="2" type="ORF">HMPREF0548_0802</name>
</gene>
<keyword evidence="1" id="KW-0472">Membrane</keyword>
<keyword evidence="1" id="KW-1133">Transmembrane helix</keyword>
<name>C2EMA6_9LACO</name>
<sequence>MGFWTFYVAPLCVAIMLVLIGSQFMLHKVKLVGYLLYFLAGIGYVIAAIFAVFYIYVAILELVTPDSLSHWGWIMFWNDNLAFLAVTVVLLLINIVVLRHGRKVRLQVR</sequence>
<evidence type="ECO:0000313" key="3">
    <source>
        <dbReference type="Proteomes" id="UP000005583"/>
    </source>
</evidence>
<comment type="caution">
    <text evidence="2">The sequence shown here is derived from an EMBL/GenBank/DDBJ whole genome shotgun (WGS) entry which is preliminary data.</text>
</comment>
<reference evidence="2 3" key="1">
    <citation type="submission" date="2009-01" db="EMBL/GenBank/DDBJ databases">
        <authorList>
            <person name="Qin X."/>
            <person name="Bachman B."/>
            <person name="Battles P."/>
            <person name="Bell A."/>
            <person name="Bess C."/>
            <person name="Bickham C."/>
            <person name="Chaboub L."/>
            <person name="Chen D."/>
            <person name="Coyle M."/>
            <person name="Deiros D.R."/>
            <person name="Dinh H."/>
            <person name="Forbes L."/>
            <person name="Fowler G."/>
            <person name="Francisco L."/>
            <person name="Fu Q."/>
            <person name="Gubbala S."/>
            <person name="Hale W."/>
            <person name="Han Y."/>
            <person name="Hemphill L."/>
            <person name="Highlander S.K."/>
            <person name="Hirani K."/>
            <person name="Hogues M."/>
            <person name="Jackson L."/>
            <person name="Jakkamsetti A."/>
            <person name="Javaid M."/>
            <person name="Jiang H."/>
            <person name="Korchina V."/>
            <person name="Kovar C."/>
            <person name="Lara F."/>
            <person name="Lee S."/>
            <person name="Mata R."/>
            <person name="Mathew T."/>
            <person name="Moen C."/>
            <person name="Morales K."/>
            <person name="Munidasa M."/>
            <person name="Nazareth L."/>
            <person name="Ngo R."/>
            <person name="Nguyen L."/>
            <person name="Okwuonu G."/>
            <person name="Ongeri F."/>
            <person name="Patil S."/>
            <person name="Petrosino J."/>
            <person name="Pham C."/>
            <person name="Pham P."/>
            <person name="Pu L.-L."/>
            <person name="Puazo M."/>
            <person name="Raj R."/>
            <person name="Reid J."/>
            <person name="Rouhana J."/>
            <person name="Saada N."/>
            <person name="Shang Y."/>
            <person name="Simmons D."/>
            <person name="Thornton R."/>
            <person name="Warren J."/>
            <person name="Weissenberger G."/>
            <person name="Zhang J."/>
            <person name="Zhang L."/>
            <person name="Zhou C."/>
            <person name="Zhu D."/>
            <person name="Muzny D."/>
            <person name="Worley K."/>
            <person name="Gibbs R."/>
        </authorList>
    </citation>
    <scope>NUCLEOTIDE SEQUENCE [LARGE SCALE GENOMIC DNA]</scope>
    <source>
        <strain evidence="2 3">DSM 16047</strain>
    </source>
</reference>